<keyword evidence="3" id="KW-1185">Reference proteome</keyword>
<reference evidence="2" key="1">
    <citation type="journal article" date="2021" name="Nat. Commun.">
        <title>Genetic determinants of endophytism in the Arabidopsis root mycobiome.</title>
        <authorList>
            <person name="Mesny F."/>
            <person name="Miyauchi S."/>
            <person name="Thiergart T."/>
            <person name="Pickel B."/>
            <person name="Atanasova L."/>
            <person name="Karlsson M."/>
            <person name="Huettel B."/>
            <person name="Barry K.W."/>
            <person name="Haridas S."/>
            <person name="Chen C."/>
            <person name="Bauer D."/>
            <person name="Andreopoulos W."/>
            <person name="Pangilinan J."/>
            <person name="LaButti K."/>
            <person name="Riley R."/>
            <person name="Lipzen A."/>
            <person name="Clum A."/>
            <person name="Drula E."/>
            <person name="Henrissat B."/>
            <person name="Kohler A."/>
            <person name="Grigoriev I.V."/>
            <person name="Martin F.M."/>
            <person name="Hacquard S."/>
        </authorList>
    </citation>
    <scope>NUCLEOTIDE SEQUENCE</scope>
    <source>
        <strain evidence="2">MPI-CAGE-CH-0235</strain>
    </source>
</reference>
<protein>
    <submittedName>
        <fullName evidence="2">Uncharacterized protein</fullName>
    </submittedName>
</protein>
<dbReference type="Proteomes" id="UP000813444">
    <property type="component" value="Unassembled WGS sequence"/>
</dbReference>
<proteinExistence type="predicted"/>
<evidence type="ECO:0000313" key="2">
    <source>
        <dbReference type="EMBL" id="KAH7326690.1"/>
    </source>
</evidence>
<organism evidence="2 3">
    <name type="scientific">Stachybotrys elegans</name>
    <dbReference type="NCBI Taxonomy" id="80388"/>
    <lineage>
        <taxon>Eukaryota</taxon>
        <taxon>Fungi</taxon>
        <taxon>Dikarya</taxon>
        <taxon>Ascomycota</taxon>
        <taxon>Pezizomycotina</taxon>
        <taxon>Sordariomycetes</taxon>
        <taxon>Hypocreomycetidae</taxon>
        <taxon>Hypocreales</taxon>
        <taxon>Stachybotryaceae</taxon>
        <taxon>Stachybotrys</taxon>
    </lineage>
</organism>
<gene>
    <name evidence="2" type="ORF">B0I35DRAFT_141567</name>
</gene>
<accession>A0A8K0T404</accession>
<name>A0A8K0T404_9HYPO</name>
<feature type="compositionally biased region" description="Polar residues" evidence="1">
    <location>
        <begin position="72"/>
        <end position="95"/>
    </location>
</feature>
<comment type="caution">
    <text evidence="2">The sequence shown here is derived from an EMBL/GenBank/DDBJ whole genome shotgun (WGS) entry which is preliminary data.</text>
</comment>
<evidence type="ECO:0000313" key="3">
    <source>
        <dbReference type="Proteomes" id="UP000813444"/>
    </source>
</evidence>
<feature type="region of interest" description="Disordered" evidence="1">
    <location>
        <begin position="57"/>
        <end position="95"/>
    </location>
</feature>
<dbReference type="EMBL" id="JAGPNK010000002">
    <property type="protein sequence ID" value="KAH7326690.1"/>
    <property type="molecule type" value="Genomic_DNA"/>
</dbReference>
<evidence type="ECO:0000256" key="1">
    <source>
        <dbReference type="SAM" id="MobiDB-lite"/>
    </source>
</evidence>
<dbReference type="AlphaFoldDB" id="A0A8K0T404"/>
<sequence>MRQPNAKVMHHTFAGGQLSSPAGRTVRYPTRFRRTSDSDRGIPFVLCQTLPRPAITGTKRARPSQVPLGSSVEVSRCQSARQDSPTTVRSATSRRQAPSLLSRVSCLVLNLQRNNTLGAAKGITLSAFALSGLHATEPSDSRQTPLQPLRRSLIGQSCSLSSVHPWPISLEKTEGGALTIRPPSLPAELLTSSRKGFRSDRSSASSSF</sequence>